<keyword evidence="4" id="KW-1185">Reference proteome</keyword>
<name>A0A9W8HWR5_9FUNG</name>
<keyword evidence="2" id="KW-0732">Signal</keyword>
<dbReference type="OrthoDB" id="5579919at2759"/>
<evidence type="ECO:0000313" key="3">
    <source>
        <dbReference type="EMBL" id="KAJ2796754.1"/>
    </source>
</evidence>
<feature type="non-terminal residue" evidence="3">
    <location>
        <position position="260"/>
    </location>
</feature>
<gene>
    <name evidence="3" type="ORF">H4R20_005430</name>
</gene>
<protein>
    <recommendedName>
        <fullName evidence="5">FAS1 domain-containing protein</fullName>
    </recommendedName>
</protein>
<organism evidence="3 4">
    <name type="scientific">Coemansia guatemalensis</name>
    <dbReference type="NCBI Taxonomy" id="2761395"/>
    <lineage>
        <taxon>Eukaryota</taxon>
        <taxon>Fungi</taxon>
        <taxon>Fungi incertae sedis</taxon>
        <taxon>Zoopagomycota</taxon>
        <taxon>Kickxellomycotina</taxon>
        <taxon>Kickxellomycetes</taxon>
        <taxon>Kickxellales</taxon>
        <taxon>Kickxellaceae</taxon>
        <taxon>Coemansia</taxon>
    </lineage>
</organism>
<evidence type="ECO:0008006" key="5">
    <source>
        <dbReference type="Google" id="ProtNLM"/>
    </source>
</evidence>
<feature type="chain" id="PRO_5040851978" description="FAS1 domain-containing protein" evidence="2">
    <location>
        <begin position="19"/>
        <end position="260"/>
    </location>
</feature>
<dbReference type="Proteomes" id="UP001140094">
    <property type="component" value="Unassembled WGS sequence"/>
</dbReference>
<feature type="region of interest" description="Disordered" evidence="1">
    <location>
        <begin position="70"/>
        <end position="109"/>
    </location>
</feature>
<evidence type="ECO:0000256" key="1">
    <source>
        <dbReference type="SAM" id="MobiDB-lite"/>
    </source>
</evidence>
<evidence type="ECO:0000256" key="2">
    <source>
        <dbReference type="SAM" id="SignalP"/>
    </source>
</evidence>
<dbReference type="EMBL" id="JANBUO010001808">
    <property type="protein sequence ID" value="KAJ2796754.1"/>
    <property type="molecule type" value="Genomic_DNA"/>
</dbReference>
<sequence length="260" mass="26866">MKVTNIVFTLAYAAACAASSDYASSAPAVIAPQLPPVVASPAPLVPVTPIPMVVADFIYSPAPPLAYASSAPSVAPAPANPSPLPEPSMSQVPSPVPAPQPAPSQAYHAYTSTKRSLDENAIKGLVSGTDALLFKANDSSYILARLPVDLAEKASQNPGALRRRATESDLIADATTKDLDSNAVLYDLLGKIFARITLPVNANVGISNPTDEMVDGLLRRDDLLENLLGEVVASAVAPINIAANINPDEDGNGLLPNLLG</sequence>
<proteinExistence type="predicted"/>
<accession>A0A9W8HWR5</accession>
<feature type="signal peptide" evidence="2">
    <location>
        <begin position="1"/>
        <end position="18"/>
    </location>
</feature>
<evidence type="ECO:0000313" key="4">
    <source>
        <dbReference type="Proteomes" id="UP001140094"/>
    </source>
</evidence>
<comment type="caution">
    <text evidence="3">The sequence shown here is derived from an EMBL/GenBank/DDBJ whole genome shotgun (WGS) entry which is preliminary data.</text>
</comment>
<reference evidence="3" key="1">
    <citation type="submission" date="2022-07" db="EMBL/GenBank/DDBJ databases">
        <title>Phylogenomic reconstructions and comparative analyses of Kickxellomycotina fungi.</title>
        <authorList>
            <person name="Reynolds N.K."/>
            <person name="Stajich J.E."/>
            <person name="Barry K."/>
            <person name="Grigoriev I.V."/>
            <person name="Crous P."/>
            <person name="Smith M.E."/>
        </authorList>
    </citation>
    <scope>NUCLEOTIDE SEQUENCE</scope>
    <source>
        <strain evidence="3">NRRL 1565</strain>
    </source>
</reference>
<dbReference type="AlphaFoldDB" id="A0A9W8HWR5"/>